<accession>A0A6M2BMW4</accession>
<dbReference type="RefSeq" id="WP_166251087.1">
    <property type="nucleotide sequence ID" value="NZ_JAAMOW010000001.1"/>
</dbReference>
<dbReference type="InterPro" id="IPR012020">
    <property type="entry name" value="ABHD4"/>
</dbReference>
<feature type="active site" description="Charge relay system" evidence="2">
    <location>
        <position position="164"/>
    </location>
</feature>
<dbReference type="EMBL" id="JAAMOW010000001">
    <property type="protein sequence ID" value="NGY03571.1"/>
    <property type="molecule type" value="Genomic_DNA"/>
</dbReference>
<organism evidence="4 5">
    <name type="scientific">Solimonas terrae</name>
    <dbReference type="NCBI Taxonomy" id="1396819"/>
    <lineage>
        <taxon>Bacteria</taxon>
        <taxon>Pseudomonadati</taxon>
        <taxon>Pseudomonadota</taxon>
        <taxon>Gammaproteobacteria</taxon>
        <taxon>Nevskiales</taxon>
        <taxon>Nevskiaceae</taxon>
        <taxon>Solimonas</taxon>
    </lineage>
</organism>
<evidence type="ECO:0000313" key="4">
    <source>
        <dbReference type="EMBL" id="NGY03571.1"/>
    </source>
</evidence>
<protein>
    <submittedName>
        <fullName evidence="4">Alpha/beta fold hydrolase</fullName>
    </submittedName>
</protein>
<gene>
    <name evidence="4" type="ORF">G7Y85_02210</name>
</gene>
<dbReference type="GO" id="GO:0034338">
    <property type="term" value="F:short-chain carboxylesterase activity"/>
    <property type="evidence" value="ECO:0007669"/>
    <property type="project" value="TreeGrafter"/>
</dbReference>
<evidence type="ECO:0000256" key="1">
    <source>
        <dbReference type="ARBA" id="ARBA00010884"/>
    </source>
</evidence>
<dbReference type="Pfam" id="PF12697">
    <property type="entry name" value="Abhydrolase_6"/>
    <property type="match status" value="1"/>
</dbReference>
<dbReference type="PANTHER" id="PTHR10794:SF63">
    <property type="entry name" value="ALPHA_BETA HYDROLASE 1, ISOFORM A"/>
    <property type="match status" value="1"/>
</dbReference>
<dbReference type="PANTHER" id="PTHR10794">
    <property type="entry name" value="ABHYDROLASE DOMAIN-CONTAINING PROTEIN"/>
    <property type="match status" value="1"/>
</dbReference>
<dbReference type="InterPro" id="IPR000073">
    <property type="entry name" value="AB_hydrolase_1"/>
</dbReference>
<reference evidence="4 5" key="1">
    <citation type="journal article" date="2014" name="Int. J. Syst. Evol. Microbiol.">
        <title>Solimonas terrae sp. nov., isolated from soil.</title>
        <authorList>
            <person name="Kim S.J."/>
            <person name="Moon J.Y."/>
            <person name="Weon H.Y."/>
            <person name="Ahn J.H."/>
            <person name="Chen W.M."/>
            <person name="Kwon S.W."/>
        </authorList>
    </citation>
    <scope>NUCLEOTIDE SEQUENCE [LARGE SCALE GENOMIC DNA]</scope>
    <source>
        <strain evidence="4 5">KIS83-12</strain>
    </source>
</reference>
<feature type="domain" description="AB hydrolase-1" evidence="3">
    <location>
        <begin position="86"/>
        <end position="322"/>
    </location>
</feature>
<dbReference type="SUPFAM" id="SSF53474">
    <property type="entry name" value="alpha/beta-Hydrolases"/>
    <property type="match status" value="1"/>
</dbReference>
<proteinExistence type="inferred from homology"/>
<dbReference type="Gene3D" id="3.40.50.1820">
    <property type="entry name" value="alpha/beta hydrolase"/>
    <property type="match status" value="1"/>
</dbReference>
<sequence length="344" mass="37871">MSDGLLPPETPADVPGPDAFKPHWLLRNSQLQSILATKSPRRRRWLKRDARMEASARHQLLDAGDGVRLGGYHSPQPGGSAARGLVVLIHGWEGSHESSYLYSMACSVYAAGYSVLRLNLRDHGSSHHLNREFFHSARIDEVLGAIASAQRLEAALPLYVLGFSLGGNFALRVGLHGPAAGVRPRLAIGISPAINPRATMQAIDDGPAMFRWYFSNKWRKTVRAKKAAWPDTDISGLLEGANLMAITTTFAERHTEYRALDPYFAQYTLDHEALYASPTPLAIITARDDAVVPIDDFVGLRAQRSLIACELTRHGGHCGFIEDFSLGCWTERRVLQLLANDRGV</sequence>
<dbReference type="InterPro" id="IPR029058">
    <property type="entry name" value="AB_hydrolase_fold"/>
</dbReference>
<comment type="caution">
    <text evidence="4">The sequence shown here is derived from an EMBL/GenBank/DDBJ whole genome shotgun (WGS) entry which is preliminary data.</text>
</comment>
<dbReference type="GO" id="GO:0047372">
    <property type="term" value="F:monoacylglycerol lipase activity"/>
    <property type="evidence" value="ECO:0007669"/>
    <property type="project" value="TreeGrafter"/>
</dbReference>
<feature type="active site" description="Charge relay system" evidence="2">
    <location>
        <position position="289"/>
    </location>
</feature>
<comment type="similarity">
    <text evidence="1">Belongs to the AB hydrolase superfamily. AB hydrolase 4 family.</text>
</comment>
<evidence type="ECO:0000259" key="3">
    <source>
        <dbReference type="Pfam" id="PF12697"/>
    </source>
</evidence>
<feature type="active site" description="Charge relay system" evidence="2">
    <location>
        <position position="317"/>
    </location>
</feature>
<evidence type="ECO:0000313" key="5">
    <source>
        <dbReference type="Proteomes" id="UP000472676"/>
    </source>
</evidence>
<keyword evidence="5" id="KW-1185">Reference proteome</keyword>
<dbReference type="InterPro" id="IPR050960">
    <property type="entry name" value="AB_hydrolase_4_sf"/>
</dbReference>
<name>A0A6M2BMW4_9GAMM</name>
<evidence type="ECO:0000256" key="2">
    <source>
        <dbReference type="PIRSR" id="PIRSR005211-1"/>
    </source>
</evidence>
<keyword evidence="4" id="KW-0378">Hydrolase</keyword>
<dbReference type="Proteomes" id="UP000472676">
    <property type="component" value="Unassembled WGS sequence"/>
</dbReference>
<dbReference type="PIRSF" id="PIRSF005211">
    <property type="entry name" value="Ab_hydro_YheT"/>
    <property type="match status" value="1"/>
</dbReference>
<dbReference type="AlphaFoldDB" id="A0A6M2BMW4"/>